<dbReference type="InterPro" id="IPR011006">
    <property type="entry name" value="CheY-like_superfamily"/>
</dbReference>
<sequence length="138" mass="15783">MKEQLNKILLIDDSEADNFVHTRVIKKCNVTKSIVAKLSGESALEYLTTLEEDQYPNPDLIFLDINMPGMNGWEFLKEYDNLDEEFKAGIVVTMLTTSSSPDDRARAQENGIIDHFENKPLTSEVLMKVLEKHFPESF</sequence>
<comment type="caution">
    <text evidence="3">The sequence shown here is derived from an EMBL/GenBank/DDBJ whole genome shotgun (WGS) entry which is preliminary data.</text>
</comment>
<dbReference type="Gene3D" id="3.40.50.2300">
    <property type="match status" value="1"/>
</dbReference>
<name>A0A5S5BZK7_9FLAO</name>
<dbReference type="InterPro" id="IPR052893">
    <property type="entry name" value="TCS_response_regulator"/>
</dbReference>
<keyword evidence="4" id="KW-1185">Reference proteome</keyword>
<dbReference type="GO" id="GO:0000160">
    <property type="term" value="P:phosphorelay signal transduction system"/>
    <property type="evidence" value="ECO:0007669"/>
    <property type="project" value="InterPro"/>
</dbReference>
<feature type="domain" description="Response regulatory" evidence="2">
    <location>
        <begin position="7"/>
        <end position="134"/>
    </location>
</feature>
<gene>
    <name evidence="3" type="ORF">BD809_10842</name>
</gene>
<dbReference type="SUPFAM" id="SSF52172">
    <property type="entry name" value="CheY-like"/>
    <property type="match status" value="1"/>
</dbReference>
<dbReference type="PANTHER" id="PTHR44520">
    <property type="entry name" value="RESPONSE REGULATOR RCP1-RELATED"/>
    <property type="match status" value="1"/>
</dbReference>
<dbReference type="InterPro" id="IPR001789">
    <property type="entry name" value="Sig_transdc_resp-reg_receiver"/>
</dbReference>
<dbReference type="PROSITE" id="PS50110">
    <property type="entry name" value="RESPONSE_REGULATORY"/>
    <property type="match status" value="1"/>
</dbReference>
<dbReference type="AlphaFoldDB" id="A0A5S5BZK7"/>
<evidence type="ECO:0000259" key="2">
    <source>
        <dbReference type="PROSITE" id="PS50110"/>
    </source>
</evidence>
<dbReference type="PANTHER" id="PTHR44520:SF2">
    <property type="entry name" value="RESPONSE REGULATOR RCP1"/>
    <property type="match status" value="1"/>
</dbReference>
<feature type="modified residue" description="4-aspartylphosphate" evidence="1">
    <location>
        <position position="64"/>
    </location>
</feature>
<proteinExistence type="predicted"/>
<evidence type="ECO:0000313" key="4">
    <source>
        <dbReference type="Proteomes" id="UP000324376"/>
    </source>
</evidence>
<dbReference type="EMBL" id="VNHU01000008">
    <property type="protein sequence ID" value="TYP71632.1"/>
    <property type="molecule type" value="Genomic_DNA"/>
</dbReference>
<reference evidence="3 4" key="1">
    <citation type="submission" date="2019-07" db="EMBL/GenBank/DDBJ databases">
        <title>Genomic Encyclopedia of Archaeal and Bacterial Type Strains, Phase II (KMG-II): from individual species to whole genera.</title>
        <authorList>
            <person name="Goeker M."/>
        </authorList>
    </citation>
    <scope>NUCLEOTIDE SEQUENCE [LARGE SCALE GENOMIC DNA]</scope>
    <source>
        <strain evidence="3 4">DSM 17527</strain>
    </source>
</reference>
<organism evidence="3 4">
    <name type="scientific">Aquimarina intermedia</name>
    <dbReference type="NCBI Taxonomy" id="350814"/>
    <lineage>
        <taxon>Bacteria</taxon>
        <taxon>Pseudomonadati</taxon>
        <taxon>Bacteroidota</taxon>
        <taxon>Flavobacteriia</taxon>
        <taxon>Flavobacteriales</taxon>
        <taxon>Flavobacteriaceae</taxon>
        <taxon>Aquimarina</taxon>
    </lineage>
</organism>
<evidence type="ECO:0000256" key="1">
    <source>
        <dbReference type="PROSITE-ProRule" id="PRU00169"/>
    </source>
</evidence>
<dbReference type="RefSeq" id="WP_148783233.1">
    <property type="nucleotide sequence ID" value="NZ_VNHU01000008.1"/>
</dbReference>
<evidence type="ECO:0000313" key="3">
    <source>
        <dbReference type="EMBL" id="TYP71632.1"/>
    </source>
</evidence>
<accession>A0A5S5BZK7</accession>
<dbReference type="Pfam" id="PF00072">
    <property type="entry name" value="Response_reg"/>
    <property type="match status" value="1"/>
</dbReference>
<dbReference type="Proteomes" id="UP000324376">
    <property type="component" value="Unassembled WGS sequence"/>
</dbReference>
<protein>
    <submittedName>
        <fullName evidence="3">CheY-like chemotaxis protein</fullName>
    </submittedName>
</protein>
<dbReference type="OrthoDB" id="673128at2"/>
<dbReference type="SMART" id="SM00448">
    <property type="entry name" value="REC"/>
    <property type="match status" value="1"/>
</dbReference>
<keyword evidence="1" id="KW-0597">Phosphoprotein</keyword>